<dbReference type="RefSeq" id="WP_219004772.1">
    <property type="nucleotide sequence ID" value="NZ_CP079194.1"/>
</dbReference>
<accession>A0A8F6TYP1</accession>
<keyword evidence="2" id="KW-1185">Reference proteome</keyword>
<sequence>MTERTITTPEMSEAVEAYAATLGDGVAEYVEVAPTDGAIEDQPFYNVILAGETPVFGWLVWELTGYWLEAQRHAVIERDGKLIDITPPLDGEERILFVRDSGWSFDYLDPKPLRKAKRHLLTDDADVVKWAKLADDVDAFKWRHTKFRGEKSELVIPEGKDMRRMERLQRDYNAAARVALAK</sequence>
<dbReference type="Proteomes" id="UP000825009">
    <property type="component" value="Chromosome"/>
</dbReference>
<dbReference type="KEGG" id="gce:KYE46_07955"/>
<gene>
    <name evidence="1" type="ORF">KYE46_07955</name>
</gene>
<dbReference type="AlphaFoldDB" id="A0A8F6TYP1"/>
<evidence type="ECO:0000313" key="2">
    <source>
        <dbReference type="Proteomes" id="UP000825009"/>
    </source>
</evidence>
<reference evidence="1 2" key="1">
    <citation type="submission" date="2021-07" db="EMBL/GenBank/DDBJ databases">
        <title>A novel Jannaschia species isolated from marine dinoflagellate Ceratoperidinium margalefii.</title>
        <authorList>
            <person name="Jiang Y."/>
            <person name="Li Z."/>
        </authorList>
    </citation>
    <scope>NUCLEOTIDE SEQUENCE [LARGE SCALE GENOMIC DNA]</scope>
    <source>
        <strain evidence="1 2">J12C1-MA-4</strain>
    </source>
</reference>
<name>A0A8F6TYP1_9RHOB</name>
<dbReference type="EMBL" id="CP079194">
    <property type="protein sequence ID" value="QXT41130.1"/>
    <property type="molecule type" value="Genomic_DNA"/>
</dbReference>
<protein>
    <submittedName>
        <fullName evidence="1">Uncharacterized protein</fullName>
    </submittedName>
</protein>
<proteinExistence type="predicted"/>
<organism evidence="1 2">
    <name type="scientific">Gymnodinialimonas ceratoperidinii</name>
    <dbReference type="NCBI Taxonomy" id="2856823"/>
    <lineage>
        <taxon>Bacteria</taxon>
        <taxon>Pseudomonadati</taxon>
        <taxon>Pseudomonadota</taxon>
        <taxon>Alphaproteobacteria</taxon>
        <taxon>Rhodobacterales</taxon>
        <taxon>Paracoccaceae</taxon>
        <taxon>Gymnodinialimonas</taxon>
    </lineage>
</organism>
<evidence type="ECO:0000313" key="1">
    <source>
        <dbReference type="EMBL" id="QXT41130.1"/>
    </source>
</evidence>